<comment type="caution">
    <text evidence="2">The sequence shown here is derived from an EMBL/GenBank/DDBJ whole genome shotgun (WGS) entry which is preliminary data.</text>
</comment>
<evidence type="ECO:0000259" key="1">
    <source>
        <dbReference type="Pfam" id="PF02698"/>
    </source>
</evidence>
<reference evidence="2 3" key="1">
    <citation type="submission" date="2018-04" db="EMBL/GenBank/DDBJ databases">
        <title>Sphingobacterium sp. M46 Genome.</title>
        <authorList>
            <person name="Cheng J."/>
            <person name="Li Y."/>
        </authorList>
    </citation>
    <scope>NUCLEOTIDE SEQUENCE [LARGE SCALE GENOMIC DNA]</scope>
    <source>
        <strain evidence="2 3">M46</strain>
    </source>
</reference>
<dbReference type="OrthoDB" id="9782395at2"/>
<dbReference type="CDD" id="cd06259">
    <property type="entry name" value="YdcF-like"/>
    <property type="match status" value="1"/>
</dbReference>
<name>A0A363NLD5_9SPHI</name>
<dbReference type="EMBL" id="QCXX01000009">
    <property type="protein sequence ID" value="PUV21584.1"/>
    <property type="molecule type" value="Genomic_DNA"/>
</dbReference>
<organism evidence="2 3">
    <name type="scientific">Sphingobacterium athyrii</name>
    <dbReference type="NCBI Taxonomy" id="2152717"/>
    <lineage>
        <taxon>Bacteria</taxon>
        <taxon>Pseudomonadati</taxon>
        <taxon>Bacteroidota</taxon>
        <taxon>Sphingobacteriia</taxon>
        <taxon>Sphingobacteriales</taxon>
        <taxon>Sphingobacteriaceae</taxon>
        <taxon>Sphingobacterium</taxon>
    </lineage>
</organism>
<evidence type="ECO:0000313" key="3">
    <source>
        <dbReference type="Proteomes" id="UP000250831"/>
    </source>
</evidence>
<feature type="domain" description="DUF218" evidence="1">
    <location>
        <begin position="62"/>
        <end position="162"/>
    </location>
</feature>
<evidence type="ECO:0000313" key="2">
    <source>
        <dbReference type="EMBL" id="PUV21584.1"/>
    </source>
</evidence>
<dbReference type="Gene3D" id="3.40.50.620">
    <property type="entry name" value="HUPs"/>
    <property type="match status" value="1"/>
</dbReference>
<accession>A0A363NLD5</accession>
<dbReference type="InterPro" id="IPR014729">
    <property type="entry name" value="Rossmann-like_a/b/a_fold"/>
</dbReference>
<dbReference type="Proteomes" id="UP000250831">
    <property type="component" value="Unassembled WGS sequence"/>
</dbReference>
<gene>
    <name evidence="2" type="ORF">DCO56_24860</name>
</gene>
<proteinExistence type="predicted"/>
<keyword evidence="3" id="KW-1185">Reference proteome</keyword>
<dbReference type="AlphaFoldDB" id="A0A363NLD5"/>
<protein>
    <submittedName>
        <fullName evidence="2">YdcF family protein</fullName>
    </submittedName>
</protein>
<dbReference type="RefSeq" id="WP_108636409.1">
    <property type="nucleotide sequence ID" value="NZ_QCXX01000009.1"/>
</dbReference>
<dbReference type="Pfam" id="PF02698">
    <property type="entry name" value="DUF218"/>
    <property type="match status" value="1"/>
</dbReference>
<dbReference type="InterPro" id="IPR003848">
    <property type="entry name" value="DUF218"/>
</dbReference>
<sequence length="232" mass="26979">MQRPNITENKIREIAKLPEVPFLSEDLIKNLSDLCFYQSPIMDSNILFVFGSNILHKEIANELTRTLKDFKIPTVVITGGIANYSASYFEPIAESELIFSNIEKEKFPDTHFIIEKESKNTLENVEFSKPLFDFSKVQNLIFFSHSYASMRSYLTLKKYCENANFSNYQINITSEIQGITVGKDNWYKTEHGRKLVWGEYLRFKTYGVRGDFSIKEVQTKLSIVDDIINDYE</sequence>